<dbReference type="Pfam" id="PF08885">
    <property type="entry name" value="GSCFA"/>
    <property type="match status" value="1"/>
</dbReference>
<gene>
    <name evidence="2" type="ORF">ABXS05_08315</name>
</gene>
<evidence type="ECO:0000313" key="2">
    <source>
        <dbReference type="EMBL" id="MEW9305536.1"/>
    </source>
</evidence>
<dbReference type="EC" id="3.1.-.-" evidence="2"/>
<comment type="caution">
    <text evidence="2">The sequence shown here is derived from an EMBL/GenBank/DDBJ whole genome shotgun (WGS) entry which is preliminary data.</text>
</comment>
<dbReference type="EMBL" id="JBFNQD010000002">
    <property type="protein sequence ID" value="MEW9305536.1"/>
    <property type="molecule type" value="Genomic_DNA"/>
</dbReference>
<reference evidence="2 3" key="1">
    <citation type="submission" date="2024-07" db="EMBL/GenBank/DDBJ databases">
        <title>Description of Labrys sedimenti sp. nov., isolated from a diclofenac-degrading enrichment culture.</title>
        <authorList>
            <person name="Tancsics A."/>
            <person name="Csepanyi A."/>
        </authorList>
    </citation>
    <scope>NUCLEOTIDE SEQUENCE [LARGE SCALE GENOMIC DNA]</scope>
    <source>
        <strain evidence="2 3">LMG 23578</strain>
    </source>
</reference>
<feature type="domain" description="GSCFA" evidence="1">
    <location>
        <begin position="41"/>
        <end position="310"/>
    </location>
</feature>
<evidence type="ECO:0000313" key="3">
    <source>
        <dbReference type="Proteomes" id="UP001555786"/>
    </source>
</evidence>
<protein>
    <submittedName>
        <fullName evidence="2">GSCFA domain-containing protein</fullName>
        <ecNumber evidence="2">3.1.-.-</ecNumber>
    </submittedName>
</protein>
<dbReference type="RefSeq" id="WP_367623559.1">
    <property type="nucleotide sequence ID" value="NZ_JBFNQD010000002.1"/>
</dbReference>
<proteinExistence type="predicted"/>
<keyword evidence="3" id="KW-1185">Reference proteome</keyword>
<name>A0ABV3PIS9_9HYPH</name>
<sequence length="359" mass="40345">MKHPYETLPDEAYWRRAVAAPAMAQVDPVAPPQFRIGRSDKVATGGSCFAQHIARHLVQNGFTYLVTETAHPIVPSHLAERFNYGVYTARYGNLYTSRQFLQLLRRAYGFFQAEDMIWHKNDRFIDPYRPQIQPDGFSSREELLADRAQHLAAVRQAVENLDVMVFTLGLTECWIDRASGTVFPLCPGVSGGEFDSTRHVFHNLSSTEVIADMLEAIDFIRYRNAAARFVLTVSPVPLIATASGRPVLQATTYSKSVLRVAAEEIMALRENVEYFPSYEIITGSYNRGAYYGSDLRSVREEGVDHVMRLFLRHFGAVEVSRKPIAPSPGRQDHDSVLADASEMVRVICEEEALGKSAEH</sequence>
<dbReference type="Proteomes" id="UP001555786">
    <property type="component" value="Unassembled WGS sequence"/>
</dbReference>
<evidence type="ECO:0000259" key="1">
    <source>
        <dbReference type="Pfam" id="PF08885"/>
    </source>
</evidence>
<dbReference type="InterPro" id="IPR014982">
    <property type="entry name" value="GSCFA"/>
</dbReference>
<organism evidence="2 3">
    <name type="scientific">Labrys neptuniae</name>
    <dbReference type="NCBI Taxonomy" id="376174"/>
    <lineage>
        <taxon>Bacteria</taxon>
        <taxon>Pseudomonadati</taxon>
        <taxon>Pseudomonadota</taxon>
        <taxon>Alphaproteobacteria</taxon>
        <taxon>Hyphomicrobiales</taxon>
        <taxon>Xanthobacteraceae</taxon>
        <taxon>Labrys</taxon>
    </lineage>
</organism>
<dbReference type="GO" id="GO:0016787">
    <property type="term" value="F:hydrolase activity"/>
    <property type="evidence" value="ECO:0007669"/>
    <property type="project" value="UniProtKB-KW"/>
</dbReference>
<accession>A0ABV3PIS9</accession>
<keyword evidence="2" id="KW-0378">Hydrolase</keyword>